<evidence type="ECO:0000256" key="1">
    <source>
        <dbReference type="ARBA" id="ARBA00004123"/>
    </source>
</evidence>
<dbReference type="AlphaFoldDB" id="A0A015JTW1"/>
<feature type="domain" description="HAT C-terminal dimerisation" evidence="6">
    <location>
        <begin position="92"/>
        <end position="171"/>
    </location>
</feature>
<keyword evidence="5" id="KW-0539">Nucleus</keyword>
<dbReference type="STRING" id="1432141.A0A015JTW1"/>
<keyword evidence="4" id="KW-0862">Zinc</keyword>
<evidence type="ECO:0000256" key="4">
    <source>
        <dbReference type="ARBA" id="ARBA00022833"/>
    </source>
</evidence>
<dbReference type="HOGENOM" id="CLU_1678856_0_0_1"/>
<reference evidence="7 8" key="1">
    <citation type="submission" date="2014-02" db="EMBL/GenBank/DDBJ databases">
        <title>Single nucleus genome sequencing reveals high similarity among nuclei of an endomycorrhizal fungus.</title>
        <authorList>
            <person name="Lin K."/>
            <person name="Geurts R."/>
            <person name="Zhang Z."/>
            <person name="Limpens E."/>
            <person name="Saunders D.G."/>
            <person name="Mu D."/>
            <person name="Pang E."/>
            <person name="Cao H."/>
            <person name="Cha H."/>
            <person name="Lin T."/>
            <person name="Zhou Q."/>
            <person name="Shang Y."/>
            <person name="Li Y."/>
            <person name="Ivanov S."/>
            <person name="Sharma T."/>
            <person name="Velzen R.V."/>
            <person name="Ruijter N.D."/>
            <person name="Aanen D.K."/>
            <person name="Win J."/>
            <person name="Kamoun S."/>
            <person name="Bisseling T."/>
            <person name="Huang S."/>
        </authorList>
    </citation>
    <scope>NUCLEOTIDE SEQUENCE [LARGE SCALE GENOMIC DNA]</scope>
    <source>
        <strain evidence="8">DAOM197198w</strain>
    </source>
</reference>
<dbReference type="GO" id="GO:0046983">
    <property type="term" value="F:protein dimerization activity"/>
    <property type="evidence" value="ECO:0007669"/>
    <property type="project" value="InterPro"/>
</dbReference>
<dbReference type="InterPro" id="IPR008906">
    <property type="entry name" value="HATC_C_dom"/>
</dbReference>
<comment type="subcellular location">
    <subcellularLocation>
        <location evidence="1">Nucleus</location>
    </subcellularLocation>
</comment>
<dbReference type="InterPro" id="IPR052035">
    <property type="entry name" value="ZnF_BED_domain_contain"/>
</dbReference>
<evidence type="ECO:0000256" key="3">
    <source>
        <dbReference type="ARBA" id="ARBA00022771"/>
    </source>
</evidence>
<evidence type="ECO:0000313" key="8">
    <source>
        <dbReference type="Proteomes" id="UP000022910"/>
    </source>
</evidence>
<accession>A0A015JTW1</accession>
<keyword evidence="8" id="KW-1185">Reference proteome</keyword>
<keyword evidence="2" id="KW-0479">Metal-binding</keyword>
<protein>
    <recommendedName>
        <fullName evidence="6">HAT C-terminal dimerisation domain-containing protein</fullName>
    </recommendedName>
</protein>
<keyword evidence="3" id="KW-0863">Zinc-finger</keyword>
<organism evidence="7 8">
    <name type="scientific">Rhizophagus irregularis (strain DAOM 197198w)</name>
    <name type="common">Glomus intraradices</name>
    <dbReference type="NCBI Taxonomy" id="1432141"/>
    <lineage>
        <taxon>Eukaryota</taxon>
        <taxon>Fungi</taxon>
        <taxon>Fungi incertae sedis</taxon>
        <taxon>Mucoromycota</taxon>
        <taxon>Glomeromycotina</taxon>
        <taxon>Glomeromycetes</taxon>
        <taxon>Glomerales</taxon>
        <taxon>Glomeraceae</taxon>
        <taxon>Rhizophagus</taxon>
    </lineage>
</organism>
<proteinExistence type="predicted"/>
<evidence type="ECO:0000256" key="2">
    <source>
        <dbReference type="ARBA" id="ARBA00022723"/>
    </source>
</evidence>
<dbReference type="Proteomes" id="UP000022910">
    <property type="component" value="Unassembled WGS sequence"/>
</dbReference>
<dbReference type="GO" id="GO:0005634">
    <property type="term" value="C:nucleus"/>
    <property type="evidence" value="ECO:0007669"/>
    <property type="project" value="UniProtKB-SubCell"/>
</dbReference>
<sequence length="180" mass="21177">MLHISHERYPTIKNSIPIFNWIMDKIKDFDKEANIDEIVKKAACNAMEKLKKYYQYTDGIIYIISNNEDLITNDNLFSHIYKKWYTSRNESELDLYLKSPIVSGKVDLLQWWRINESQYLHLAAMTRDYLAIPAISTPIEKAFLGGTNLINQKRCSLSTETIRACMCLKSWWKPELKCNK</sequence>
<gene>
    <name evidence="7" type="ORF">RirG_269770</name>
</gene>
<evidence type="ECO:0000313" key="7">
    <source>
        <dbReference type="EMBL" id="EXX50546.1"/>
    </source>
</evidence>
<dbReference type="SUPFAM" id="SSF53098">
    <property type="entry name" value="Ribonuclease H-like"/>
    <property type="match status" value="1"/>
</dbReference>
<dbReference type="OrthoDB" id="2395255at2759"/>
<dbReference type="Pfam" id="PF05699">
    <property type="entry name" value="Dimer_Tnp_hAT"/>
    <property type="match status" value="1"/>
</dbReference>
<evidence type="ECO:0000256" key="5">
    <source>
        <dbReference type="ARBA" id="ARBA00023242"/>
    </source>
</evidence>
<evidence type="ECO:0000259" key="6">
    <source>
        <dbReference type="Pfam" id="PF05699"/>
    </source>
</evidence>
<dbReference type="GO" id="GO:0008270">
    <property type="term" value="F:zinc ion binding"/>
    <property type="evidence" value="ECO:0007669"/>
    <property type="project" value="UniProtKB-KW"/>
</dbReference>
<name>A0A015JTW1_RHIIW</name>
<dbReference type="PANTHER" id="PTHR46481:SF10">
    <property type="entry name" value="ZINC FINGER BED DOMAIN-CONTAINING PROTEIN 39"/>
    <property type="match status" value="1"/>
</dbReference>
<comment type="caution">
    <text evidence="7">The sequence shown here is derived from an EMBL/GenBank/DDBJ whole genome shotgun (WGS) entry which is preliminary data.</text>
</comment>
<dbReference type="PANTHER" id="PTHR46481">
    <property type="entry name" value="ZINC FINGER BED DOMAIN-CONTAINING PROTEIN 4"/>
    <property type="match status" value="1"/>
</dbReference>
<dbReference type="InterPro" id="IPR012337">
    <property type="entry name" value="RNaseH-like_sf"/>
</dbReference>
<dbReference type="EMBL" id="JEMT01029905">
    <property type="protein sequence ID" value="EXX50546.1"/>
    <property type="molecule type" value="Genomic_DNA"/>
</dbReference>